<evidence type="ECO:0000259" key="12">
    <source>
        <dbReference type="Pfam" id="PF01610"/>
    </source>
</evidence>
<dbReference type="Pfam" id="PF01610">
    <property type="entry name" value="DDE_Tnp_ISL3"/>
    <property type="match status" value="1"/>
</dbReference>
<dbReference type="PANTHER" id="PTHR11351">
    <property type="entry name" value="ACYL-COA DESATURASE"/>
    <property type="match status" value="1"/>
</dbReference>
<keyword evidence="9 10" id="KW-0472">Membrane</keyword>
<dbReference type="GO" id="GO:0004768">
    <property type="term" value="F:stearoyl-CoA 9-desaturase activity"/>
    <property type="evidence" value="ECO:0007669"/>
    <property type="project" value="UniProtKB-EC"/>
</dbReference>
<comment type="similarity">
    <text evidence="2">Belongs to the fatty acid desaturase type 2 family.</text>
</comment>
<keyword evidence="8" id="KW-0443">Lipid metabolism</keyword>
<dbReference type="InterPro" id="IPR005804">
    <property type="entry name" value="FA_desaturase_dom"/>
</dbReference>
<keyword evidence="14" id="KW-1185">Reference proteome</keyword>
<evidence type="ECO:0000313" key="13">
    <source>
        <dbReference type="EMBL" id="MET4576315.1"/>
    </source>
</evidence>
<feature type="transmembrane region" description="Helical" evidence="10">
    <location>
        <begin position="178"/>
        <end position="196"/>
    </location>
</feature>
<evidence type="ECO:0000259" key="11">
    <source>
        <dbReference type="Pfam" id="PF00487"/>
    </source>
</evidence>
<evidence type="ECO:0000256" key="10">
    <source>
        <dbReference type="SAM" id="Phobius"/>
    </source>
</evidence>
<reference evidence="13 14" key="1">
    <citation type="submission" date="2024-06" db="EMBL/GenBank/DDBJ databases">
        <title>Sorghum-associated microbial communities from plants grown in Nebraska, USA.</title>
        <authorList>
            <person name="Schachtman D."/>
        </authorList>
    </citation>
    <scope>NUCLEOTIDE SEQUENCE [LARGE SCALE GENOMIC DNA]</scope>
    <source>
        <strain evidence="13 14">2709</strain>
    </source>
</reference>
<feature type="domain" description="Transposase IS204/IS1001/IS1096/IS1165 DDE" evidence="12">
    <location>
        <begin position="295"/>
        <end position="401"/>
    </location>
</feature>
<name>A0ABV2Q6M0_9BURK</name>
<evidence type="ECO:0000256" key="4">
    <source>
        <dbReference type="ARBA" id="ARBA00022832"/>
    </source>
</evidence>
<keyword evidence="6 13" id="KW-0560">Oxidoreductase</keyword>
<dbReference type="Proteomes" id="UP001549320">
    <property type="component" value="Unassembled WGS sequence"/>
</dbReference>
<evidence type="ECO:0000256" key="5">
    <source>
        <dbReference type="ARBA" id="ARBA00022989"/>
    </source>
</evidence>
<dbReference type="Pfam" id="PF00487">
    <property type="entry name" value="FA_desaturase"/>
    <property type="match status" value="1"/>
</dbReference>
<dbReference type="InterPro" id="IPR002560">
    <property type="entry name" value="Transposase_DDE"/>
</dbReference>
<evidence type="ECO:0000256" key="7">
    <source>
        <dbReference type="ARBA" id="ARBA00023004"/>
    </source>
</evidence>
<feature type="domain" description="Fatty acid desaturase" evidence="11">
    <location>
        <begin position="25"/>
        <end position="229"/>
    </location>
</feature>
<dbReference type="EMBL" id="JBEPSH010000002">
    <property type="protein sequence ID" value="MET4576315.1"/>
    <property type="molecule type" value="Genomic_DNA"/>
</dbReference>
<dbReference type="CDD" id="cd03505">
    <property type="entry name" value="Delta9-FADS-like"/>
    <property type="match status" value="1"/>
</dbReference>
<evidence type="ECO:0000256" key="6">
    <source>
        <dbReference type="ARBA" id="ARBA00023002"/>
    </source>
</evidence>
<organism evidence="13 14">
    <name type="scientific">Ottowia thiooxydans</name>
    <dbReference type="NCBI Taxonomy" id="219182"/>
    <lineage>
        <taxon>Bacteria</taxon>
        <taxon>Pseudomonadati</taxon>
        <taxon>Pseudomonadota</taxon>
        <taxon>Betaproteobacteria</taxon>
        <taxon>Burkholderiales</taxon>
        <taxon>Comamonadaceae</taxon>
        <taxon>Ottowia</taxon>
    </lineage>
</organism>
<dbReference type="PANTHER" id="PTHR11351:SF33">
    <property type="entry name" value="DELTA-9 FATTY ACID DESATURASE, DESA"/>
    <property type="match status" value="1"/>
</dbReference>
<keyword evidence="7" id="KW-0408">Iron</keyword>
<evidence type="ECO:0000256" key="3">
    <source>
        <dbReference type="ARBA" id="ARBA00022692"/>
    </source>
</evidence>
<dbReference type="RefSeq" id="WP_354442334.1">
    <property type="nucleotide sequence ID" value="NZ_JBEPSH010000002.1"/>
</dbReference>
<keyword evidence="5 10" id="KW-1133">Transmembrane helix</keyword>
<keyword evidence="4" id="KW-0276">Fatty acid metabolism</keyword>
<comment type="caution">
    <text evidence="13">The sequence shown here is derived from an EMBL/GenBank/DDBJ whole genome shotgun (WGS) entry which is preliminary data.</text>
</comment>
<dbReference type="EC" id="1.14.19.1" evidence="13"/>
<keyword evidence="3 10" id="KW-0812">Transmembrane</keyword>
<sequence length="406" mass="45911">MTLLFDSPLVNGALDVLANGVLNLAWWQVLLAGLLMTHITIASVTIYLHRHSAHRSLDLHPAVQHFFRFWLWMTTGMTTKAWTAIHRKHHAKCEQEEDPHSPQIYGLKKVMWEGAELYRSEAKNPDTLNRYGHGTPDDWLERNVYFKHSVVGISLMMIINVVLFGGLGMAIWAMQMAWIPFWAAGVVNGVGHFWGYRNFEAQDASTNLIPWGIIIGGEELHNNHHTYPTSAKFSVKPYEFDVGWAYITVLSKLGLAKAKKTPPRLSYGEVRPVADEKTLEAVIAHRYEVMAGYAGQIRDQLAKEVAALKAGAVDAQIVKAANRWLHRDTEKVPASAAEKLTQARAAWPVLDKMITMREELRQIWLNTGRNREQLTGDLQAWCKRAEESGIASLREFSMKLRAVRVA</sequence>
<evidence type="ECO:0000256" key="9">
    <source>
        <dbReference type="ARBA" id="ARBA00023136"/>
    </source>
</evidence>
<feature type="transmembrane region" description="Helical" evidence="10">
    <location>
        <begin position="150"/>
        <end position="172"/>
    </location>
</feature>
<protein>
    <submittedName>
        <fullName evidence="13">Stearoyl-CoA desaturase (Delta-9 desaturase)</fullName>
        <ecNumber evidence="13">1.14.19.1</ecNumber>
    </submittedName>
</protein>
<accession>A0ABV2Q6M0</accession>
<evidence type="ECO:0000256" key="2">
    <source>
        <dbReference type="ARBA" id="ARBA00008749"/>
    </source>
</evidence>
<dbReference type="InterPro" id="IPR015876">
    <property type="entry name" value="Acyl-CoA_DS"/>
</dbReference>
<evidence type="ECO:0000313" key="14">
    <source>
        <dbReference type="Proteomes" id="UP001549320"/>
    </source>
</evidence>
<gene>
    <name evidence="13" type="ORF">ABIE13_001415</name>
</gene>
<comment type="subcellular location">
    <subcellularLocation>
        <location evidence="1">Membrane</location>
        <topology evidence="1">Multi-pass membrane protein</topology>
    </subcellularLocation>
</comment>
<evidence type="ECO:0000256" key="1">
    <source>
        <dbReference type="ARBA" id="ARBA00004141"/>
    </source>
</evidence>
<feature type="transmembrane region" description="Helical" evidence="10">
    <location>
        <begin position="25"/>
        <end position="48"/>
    </location>
</feature>
<evidence type="ECO:0000256" key="8">
    <source>
        <dbReference type="ARBA" id="ARBA00023098"/>
    </source>
</evidence>
<proteinExistence type="inferred from homology"/>